<protein>
    <submittedName>
        <fullName evidence="3">FAD-binding oxidoreductase</fullName>
    </submittedName>
</protein>
<keyword evidence="1" id="KW-0560">Oxidoreductase</keyword>
<accession>A0A494TCM8</accession>
<dbReference type="PANTHER" id="PTHR13847:SF287">
    <property type="entry name" value="FAD-DEPENDENT OXIDOREDUCTASE DOMAIN-CONTAINING PROTEIN 1"/>
    <property type="match status" value="1"/>
</dbReference>
<sequence length="358" mass="37979">MTFDFAIIGAGIAGASLAAELAPHASVVLLEAEDQPGYHSTGRSAALWHETLGGPFIQPLTTRSFDALNDGGFLSARGSLSVAEPQHIALLDEMQAKFAGTVALQRMSYEDIRARVPRAKPILAAGLLEPTCADIDVAALHAAVLSRFRRAGGTVETGFRVEAIERLAKGWRVSAGDKAIEATTIVNAAGAWGDVVAKLAGAEPLGLQPCRRTIAQVRVDGDDVPADLPMVTDVGGSFYFKPEGPNRLWLCPQDETPVDPGDAAPEDIDVAIAIDRFESVTDWKVLAVERKWAGLRTFAPDRLPIYGFDPIISGLFWCAGQGGIGIQTSPAAARLSAAILLGQIPEIDPAPYSPMRFC</sequence>
<evidence type="ECO:0000313" key="3">
    <source>
        <dbReference type="EMBL" id="AYJ87239.1"/>
    </source>
</evidence>
<dbReference type="GO" id="GO:0005737">
    <property type="term" value="C:cytoplasm"/>
    <property type="evidence" value="ECO:0007669"/>
    <property type="project" value="TreeGrafter"/>
</dbReference>
<dbReference type="Proteomes" id="UP000276254">
    <property type="component" value="Chromosome"/>
</dbReference>
<name>A0A494TCM8_SPHPE</name>
<dbReference type="SUPFAM" id="SSF51905">
    <property type="entry name" value="FAD/NAD(P)-binding domain"/>
    <property type="match status" value="1"/>
</dbReference>
<dbReference type="RefSeq" id="WP_121154343.1">
    <property type="nucleotide sequence ID" value="NZ_CP032829.1"/>
</dbReference>
<dbReference type="EMBL" id="CP032829">
    <property type="protein sequence ID" value="AYJ87239.1"/>
    <property type="molecule type" value="Genomic_DNA"/>
</dbReference>
<evidence type="ECO:0000313" key="4">
    <source>
        <dbReference type="Proteomes" id="UP000276254"/>
    </source>
</evidence>
<dbReference type="KEGG" id="spha:D3Y57_16510"/>
<dbReference type="Gene3D" id="3.50.50.60">
    <property type="entry name" value="FAD/NAD(P)-binding domain"/>
    <property type="match status" value="1"/>
</dbReference>
<keyword evidence="4" id="KW-1185">Reference proteome</keyword>
<dbReference type="InterPro" id="IPR036188">
    <property type="entry name" value="FAD/NAD-bd_sf"/>
</dbReference>
<evidence type="ECO:0000259" key="2">
    <source>
        <dbReference type="Pfam" id="PF01266"/>
    </source>
</evidence>
<gene>
    <name evidence="3" type="ORF">D3Y57_16510</name>
</gene>
<dbReference type="AlphaFoldDB" id="A0A494TCM8"/>
<dbReference type="Pfam" id="PF01266">
    <property type="entry name" value="DAO"/>
    <property type="match status" value="1"/>
</dbReference>
<organism evidence="3 4">
    <name type="scientific">Sphingomonas paeninsulae</name>
    <dbReference type="NCBI Taxonomy" id="2319844"/>
    <lineage>
        <taxon>Bacteria</taxon>
        <taxon>Pseudomonadati</taxon>
        <taxon>Pseudomonadota</taxon>
        <taxon>Alphaproteobacteria</taxon>
        <taxon>Sphingomonadales</taxon>
        <taxon>Sphingomonadaceae</taxon>
        <taxon>Sphingomonas</taxon>
    </lineage>
</organism>
<proteinExistence type="predicted"/>
<dbReference type="GO" id="GO:0016491">
    <property type="term" value="F:oxidoreductase activity"/>
    <property type="evidence" value="ECO:0007669"/>
    <property type="project" value="UniProtKB-KW"/>
</dbReference>
<dbReference type="OrthoDB" id="7421214at2"/>
<dbReference type="Gene3D" id="3.30.9.10">
    <property type="entry name" value="D-Amino Acid Oxidase, subunit A, domain 2"/>
    <property type="match status" value="1"/>
</dbReference>
<reference evidence="3 4" key="1">
    <citation type="submission" date="2018-09" db="EMBL/GenBank/DDBJ databases">
        <title>Sphingomonas peninsula sp. nov., isolated from fildes peninsula, Antarctic soil.</title>
        <authorList>
            <person name="Yingchao G."/>
        </authorList>
    </citation>
    <scope>NUCLEOTIDE SEQUENCE [LARGE SCALE GENOMIC DNA]</scope>
    <source>
        <strain evidence="3 4">YZ-8</strain>
    </source>
</reference>
<feature type="domain" description="FAD dependent oxidoreductase" evidence="2">
    <location>
        <begin position="4"/>
        <end position="338"/>
    </location>
</feature>
<evidence type="ECO:0000256" key="1">
    <source>
        <dbReference type="ARBA" id="ARBA00023002"/>
    </source>
</evidence>
<dbReference type="InterPro" id="IPR006076">
    <property type="entry name" value="FAD-dep_OxRdtase"/>
</dbReference>
<dbReference type="PANTHER" id="PTHR13847">
    <property type="entry name" value="SARCOSINE DEHYDROGENASE-RELATED"/>
    <property type="match status" value="1"/>
</dbReference>